<dbReference type="GO" id="GO:0044205">
    <property type="term" value="P:'de novo' UMP biosynthetic process"/>
    <property type="evidence" value="ECO:0007669"/>
    <property type="project" value="UniProtKB-UniPathway"/>
</dbReference>
<reference evidence="7" key="1">
    <citation type="submission" date="2018-05" db="EMBL/GenBank/DDBJ databases">
        <authorList>
            <person name="Lanie J.A."/>
            <person name="Ng W.-L."/>
            <person name="Kazmierczak K.M."/>
            <person name="Andrzejewski T.M."/>
            <person name="Davidsen T.M."/>
            <person name="Wayne K.J."/>
            <person name="Tettelin H."/>
            <person name="Glass J.I."/>
            <person name="Rusch D."/>
            <person name="Podicherti R."/>
            <person name="Tsui H.-C.T."/>
            <person name="Winkler M.E."/>
        </authorList>
    </citation>
    <scope>NUCLEOTIDE SEQUENCE</scope>
</reference>
<sequence>IVNHFQDIDIDIVITPAVGGIVLGTEIGRQLNKQTIFAEREQGAMTLRRGFEITPENNVLIIEDVITTGGSVNEVIELVRDSGAKVVGVGVLVDRSGGKVKLHEKQFCVTELEAVSYGDDEIPDDLANIPVLKPGSRSLK</sequence>
<dbReference type="SUPFAM" id="SSF53271">
    <property type="entry name" value="PRTase-like"/>
    <property type="match status" value="1"/>
</dbReference>
<dbReference type="InterPro" id="IPR000836">
    <property type="entry name" value="PRTase_dom"/>
</dbReference>
<gene>
    <name evidence="7" type="ORF">METZ01_LOCUS45529</name>
</gene>
<proteinExistence type="inferred from homology"/>
<evidence type="ECO:0000256" key="1">
    <source>
        <dbReference type="ARBA" id="ARBA00004889"/>
    </source>
</evidence>
<evidence type="ECO:0000259" key="6">
    <source>
        <dbReference type="Pfam" id="PF00156"/>
    </source>
</evidence>
<evidence type="ECO:0000256" key="3">
    <source>
        <dbReference type="ARBA" id="ARBA00022676"/>
    </source>
</evidence>
<dbReference type="CDD" id="cd06223">
    <property type="entry name" value="PRTases_typeI"/>
    <property type="match status" value="1"/>
</dbReference>
<dbReference type="HAMAP" id="MF_01208">
    <property type="entry name" value="PyrE"/>
    <property type="match status" value="1"/>
</dbReference>
<protein>
    <recommendedName>
        <fullName evidence="2">orotate phosphoribosyltransferase</fullName>
        <ecNumber evidence="2">2.4.2.10</ecNumber>
    </recommendedName>
</protein>
<evidence type="ECO:0000256" key="4">
    <source>
        <dbReference type="ARBA" id="ARBA00022679"/>
    </source>
</evidence>
<feature type="domain" description="Phosphoribosyltransferase" evidence="6">
    <location>
        <begin position="7"/>
        <end position="107"/>
    </location>
</feature>
<evidence type="ECO:0000256" key="2">
    <source>
        <dbReference type="ARBA" id="ARBA00011971"/>
    </source>
</evidence>
<feature type="non-terminal residue" evidence="7">
    <location>
        <position position="1"/>
    </location>
</feature>
<dbReference type="PANTHER" id="PTHR43864:SF2">
    <property type="entry name" value="PUR OPERON REPRESSOR"/>
    <property type="match status" value="1"/>
</dbReference>
<dbReference type="InterPro" id="IPR029057">
    <property type="entry name" value="PRTase-like"/>
</dbReference>
<dbReference type="EMBL" id="UINC01002080">
    <property type="protein sequence ID" value="SUZ92675.1"/>
    <property type="molecule type" value="Genomic_DNA"/>
</dbReference>
<dbReference type="GO" id="GO:0004588">
    <property type="term" value="F:orotate phosphoribosyltransferase activity"/>
    <property type="evidence" value="ECO:0007669"/>
    <property type="project" value="UniProtKB-EC"/>
</dbReference>
<dbReference type="Gene3D" id="3.40.50.2020">
    <property type="match status" value="1"/>
</dbReference>
<keyword evidence="4" id="KW-0808">Transferase</keyword>
<name>A0A381RLF8_9ZZZZ</name>
<accession>A0A381RLF8</accession>
<evidence type="ECO:0000256" key="5">
    <source>
        <dbReference type="ARBA" id="ARBA00022975"/>
    </source>
</evidence>
<dbReference type="InterPro" id="IPR050118">
    <property type="entry name" value="Pur/Pyrimidine_PRTase"/>
</dbReference>
<dbReference type="UniPathway" id="UPA00070">
    <property type="reaction ID" value="UER00119"/>
</dbReference>
<dbReference type="InterPro" id="IPR023031">
    <property type="entry name" value="OPRT"/>
</dbReference>
<evidence type="ECO:0000313" key="7">
    <source>
        <dbReference type="EMBL" id="SUZ92675.1"/>
    </source>
</evidence>
<keyword evidence="5" id="KW-0665">Pyrimidine biosynthesis</keyword>
<dbReference type="PANTHER" id="PTHR43864">
    <property type="entry name" value="HYPOXANTHINE/GUANINE PHOSPHORIBOSYLTRANSFERASE"/>
    <property type="match status" value="1"/>
</dbReference>
<dbReference type="EC" id="2.4.2.10" evidence="2"/>
<dbReference type="AlphaFoldDB" id="A0A381RLF8"/>
<dbReference type="Pfam" id="PF00156">
    <property type="entry name" value="Pribosyltran"/>
    <property type="match status" value="1"/>
</dbReference>
<organism evidence="7">
    <name type="scientific">marine metagenome</name>
    <dbReference type="NCBI Taxonomy" id="408172"/>
    <lineage>
        <taxon>unclassified sequences</taxon>
        <taxon>metagenomes</taxon>
        <taxon>ecological metagenomes</taxon>
    </lineage>
</organism>
<keyword evidence="3" id="KW-0328">Glycosyltransferase</keyword>
<comment type="pathway">
    <text evidence="1">Pyrimidine metabolism; UMP biosynthesis via de novo pathway; UMP from orotate: step 1/2.</text>
</comment>